<comment type="caution">
    <text evidence="2">The sequence shown here is derived from an EMBL/GenBank/DDBJ whole genome shotgun (WGS) entry which is preliminary data.</text>
</comment>
<accession>A0ABN9XHD4</accession>
<dbReference type="EMBL" id="CAUYUJ010020550">
    <property type="protein sequence ID" value="CAK0899114.1"/>
    <property type="molecule type" value="Genomic_DNA"/>
</dbReference>
<reference evidence="2" key="1">
    <citation type="submission" date="2023-10" db="EMBL/GenBank/DDBJ databases">
        <authorList>
            <person name="Chen Y."/>
            <person name="Shah S."/>
            <person name="Dougan E. K."/>
            <person name="Thang M."/>
            <person name="Chan C."/>
        </authorList>
    </citation>
    <scope>NUCLEOTIDE SEQUENCE [LARGE SCALE GENOMIC DNA]</scope>
</reference>
<keyword evidence="3" id="KW-1185">Reference proteome</keyword>
<gene>
    <name evidence="2" type="ORF">PCOR1329_LOCUS76707</name>
</gene>
<keyword evidence="1" id="KW-1133">Transmembrane helix</keyword>
<evidence type="ECO:0000313" key="2">
    <source>
        <dbReference type="EMBL" id="CAK0899114.1"/>
    </source>
</evidence>
<sequence length="130" mass="14756">MFITYYRQKPPGGAASCCKRTRMLINSVVTPISFYRNCYYRKLERFADAVVTLGEDSVARCHSPDSPARPNCWTRQLFSAGNWVFPVLCFLWLGFGWPDDNYVRNKSLLAGLGARAFLAALLMSAYSLMH</sequence>
<feature type="transmembrane region" description="Helical" evidence="1">
    <location>
        <begin position="77"/>
        <end position="95"/>
    </location>
</feature>
<keyword evidence="1" id="KW-0472">Membrane</keyword>
<proteinExistence type="predicted"/>
<dbReference type="Proteomes" id="UP001189429">
    <property type="component" value="Unassembled WGS sequence"/>
</dbReference>
<organism evidence="2 3">
    <name type="scientific">Prorocentrum cordatum</name>
    <dbReference type="NCBI Taxonomy" id="2364126"/>
    <lineage>
        <taxon>Eukaryota</taxon>
        <taxon>Sar</taxon>
        <taxon>Alveolata</taxon>
        <taxon>Dinophyceae</taxon>
        <taxon>Prorocentrales</taxon>
        <taxon>Prorocentraceae</taxon>
        <taxon>Prorocentrum</taxon>
    </lineage>
</organism>
<keyword evidence="1" id="KW-0812">Transmembrane</keyword>
<protein>
    <submittedName>
        <fullName evidence="2">Uncharacterized protein</fullName>
    </submittedName>
</protein>
<evidence type="ECO:0000256" key="1">
    <source>
        <dbReference type="SAM" id="Phobius"/>
    </source>
</evidence>
<evidence type="ECO:0000313" key="3">
    <source>
        <dbReference type="Proteomes" id="UP001189429"/>
    </source>
</evidence>
<feature type="transmembrane region" description="Helical" evidence="1">
    <location>
        <begin position="107"/>
        <end position="129"/>
    </location>
</feature>
<name>A0ABN9XHD4_9DINO</name>